<dbReference type="KEGG" id="vg:40097286"/>
<protein>
    <submittedName>
        <fullName evidence="1">Uncharacterized protein</fullName>
    </submittedName>
</protein>
<evidence type="ECO:0000313" key="1">
    <source>
        <dbReference type="EMBL" id="ATW69949.1"/>
    </source>
</evidence>
<dbReference type="RefSeq" id="YP_009620633.1">
    <property type="nucleotide sequence ID" value="NC_042090.1"/>
</dbReference>
<proteinExistence type="predicted"/>
<organism evidence="1 2">
    <name type="scientific">Proteus phage PM135</name>
    <dbReference type="NCBI Taxonomy" id="2048008"/>
    <lineage>
        <taxon>Viruses</taxon>
        <taxon>Duplodnaviria</taxon>
        <taxon>Heunggongvirae</taxon>
        <taxon>Uroviricota</taxon>
        <taxon>Caudoviricetes</taxon>
        <taxon>Demerecviridae</taxon>
        <taxon>Novosibvirus</taxon>
        <taxon>Novosibvirus PM135</taxon>
    </lineage>
</organism>
<dbReference type="EMBL" id="MG030347">
    <property type="protein sequence ID" value="ATW69949.1"/>
    <property type="molecule type" value="Genomic_DNA"/>
</dbReference>
<dbReference type="GeneID" id="40097286"/>
<dbReference type="OrthoDB" id="27819at10239"/>
<reference evidence="2" key="1">
    <citation type="submission" date="2017-10" db="EMBL/GenBank/DDBJ databases">
        <title>Isolation and characterization of a group of new proteus bacteriophages.</title>
        <authorList>
            <person name="Kozlova Y.N."/>
            <person name="Morozova V.V."/>
            <person name="Babkin I.V."/>
            <person name="Tikunova N.V."/>
            <person name="Bokovaya O.V."/>
            <person name="Shedko E.D."/>
        </authorList>
    </citation>
    <scope>NUCLEOTIDE SEQUENCE [LARGE SCALE GENOMIC DNA]</scope>
</reference>
<name>A0A2H4PRL9_9CAUD</name>
<dbReference type="Proteomes" id="UP000241842">
    <property type="component" value="Segment"/>
</dbReference>
<evidence type="ECO:0000313" key="2">
    <source>
        <dbReference type="Proteomes" id="UP000241842"/>
    </source>
</evidence>
<keyword evidence="2" id="KW-1185">Reference proteome</keyword>
<sequence>MYDEELKERARKVVEELFSGSLKPQVFTQPKGMCKVCGEERVEDLLYHGAGKGALIYLPCRHSVHFADGKPEVWEDSEGNEVEIK</sequence>
<accession>A0A2H4PRL9</accession>